<gene>
    <name evidence="19 21" type="primary">murB</name>
    <name evidence="21" type="ORF">H359_0870</name>
</gene>
<dbReference type="EMBL" id="APJW01000003">
    <property type="protein sequence ID" value="EQM62442.1"/>
    <property type="molecule type" value="Genomic_DNA"/>
</dbReference>
<dbReference type="PANTHER" id="PTHR21071">
    <property type="entry name" value="UDP-N-ACETYLENOLPYRUVOYLGLUCOSAMINE REDUCTASE"/>
    <property type="match status" value="1"/>
</dbReference>
<feature type="domain" description="FAD-binding PCMH-type" evidence="20">
    <location>
        <begin position="26"/>
        <end position="191"/>
    </location>
</feature>
<evidence type="ECO:0000256" key="6">
    <source>
        <dbReference type="ARBA" id="ARBA00015188"/>
    </source>
</evidence>
<evidence type="ECO:0000256" key="4">
    <source>
        <dbReference type="ARBA" id="ARBA00004752"/>
    </source>
</evidence>
<keyword evidence="15 19" id="KW-0131">Cell cycle</keyword>
<keyword evidence="16 19" id="KW-0961">Cell wall biogenesis/degradation</keyword>
<evidence type="ECO:0000256" key="11">
    <source>
        <dbReference type="ARBA" id="ARBA00022857"/>
    </source>
</evidence>
<comment type="function">
    <text evidence="2 19">Cell wall formation.</text>
</comment>
<evidence type="ECO:0000256" key="10">
    <source>
        <dbReference type="ARBA" id="ARBA00022827"/>
    </source>
</evidence>
<dbReference type="InterPro" id="IPR016167">
    <property type="entry name" value="FAD-bd_PCMH_sub1"/>
</dbReference>
<dbReference type="InterPro" id="IPR003170">
    <property type="entry name" value="MurB"/>
</dbReference>
<name>A0ABN0MYU4_9CHLA</name>
<keyword evidence="10 19" id="KW-0274">FAD</keyword>
<feature type="active site" description="Proton donor" evidence="19">
    <location>
        <position position="218"/>
    </location>
</feature>
<dbReference type="InterPro" id="IPR006094">
    <property type="entry name" value="Oxid_FAD_bind_N"/>
</dbReference>
<dbReference type="Gene3D" id="3.30.43.10">
    <property type="entry name" value="Uridine Diphospho-n-acetylenolpyruvylglucosamine Reductase, domain 2"/>
    <property type="match status" value="1"/>
</dbReference>
<dbReference type="Gene3D" id="3.90.78.10">
    <property type="entry name" value="UDP-N-acetylenolpyruvoylglucosamine reductase, C-terminal domain"/>
    <property type="match status" value="1"/>
</dbReference>
<comment type="subcellular location">
    <subcellularLocation>
        <location evidence="3 19">Cytoplasm</location>
    </subcellularLocation>
</comment>
<evidence type="ECO:0000256" key="14">
    <source>
        <dbReference type="ARBA" id="ARBA00023002"/>
    </source>
</evidence>
<evidence type="ECO:0000256" key="5">
    <source>
        <dbReference type="ARBA" id="ARBA00012518"/>
    </source>
</evidence>
<dbReference type="SUPFAM" id="SSF56176">
    <property type="entry name" value="FAD-binding/transporter-associated domain-like"/>
    <property type="match status" value="1"/>
</dbReference>
<dbReference type="InterPro" id="IPR036635">
    <property type="entry name" value="MurB_C_sf"/>
</dbReference>
<proteinExistence type="inferred from homology"/>
<evidence type="ECO:0000256" key="16">
    <source>
        <dbReference type="ARBA" id="ARBA00023316"/>
    </source>
</evidence>
<evidence type="ECO:0000256" key="18">
    <source>
        <dbReference type="ARBA" id="ARBA00048914"/>
    </source>
</evidence>
<evidence type="ECO:0000256" key="1">
    <source>
        <dbReference type="ARBA" id="ARBA00001974"/>
    </source>
</evidence>
<comment type="pathway">
    <text evidence="4 19">Cell wall biogenesis; peptidoglycan biosynthesis.</text>
</comment>
<keyword evidence="12 19" id="KW-0133">Cell shape</keyword>
<dbReference type="InterPro" id="IPR016166">
    <property type="entry name" value="FAD-bd_PCMH"/>
</dbReference>
<evidence type="ECO:0000256" key="12">
    <source>
        <dbReference type="ARBA" id="ARBA00022960"/>
    </source>
</evidence>
<evidence type="ECO:0000256" key="8">
    <source>
        <dbReference type="ARBA" id="ARBA00022618"/>
    </source>
</evidence>
<evidence type="ECO:0000256" key="7">
    <source>
        <dbReference type="ARBA" id="ARBA00022490"/>
    </source>
</evidence>
<comment type="catalytic activity">
    <reaction evidence="18 19">
        <text>UDP-N-acetyl-alpha-D-muramate + NADP(+) = UDP-N-acetyl-3-O-(1-carboxyvinyl)-alpha-D-glucosamine + NADPH + H(+)</text>
        <dbReference type="Rhea" id="RHEA:12248"/>
        <dbReference type="ChEBI" id="CHEBI:15378"/>
        <dbReference type="ChEBI" id="CHEBI:57783"/>
        <dbReference type="ChEBI" id="CHEBI:58349"/>
        <dbReference type="ChEBI" id="CHEBI:68483"/>
        <dbReference type="ChEBI" id="CHEBI:70757"/>
        <dbReference type="EC" id="1.3.1.98"/>
    </reaction>
</comment>
<evidence type="ECO:0000256" key="9">
    <source>
        <dbReference type="ARBA" id="ARBA00022630"/>
    </source>
</evidence>
<dbReference type="NCBIfam" id="TIGR00179">
    <property type="entry name" value="murB"/>
    <property type="match status" value="1"/>
</dbReference>
<evidence type="ECO:0000256" key="2">
    <source>
        <dbReference type="ARBA" id="ARBA00003921"/>
    </source>
</evidence>
<evidence type="ECO:0000256" key="19">
    <source>
        <dbReference type="HAMAP-Rule" id="MF_00037"/>
    </source>
</evidence>
<keyword evidence="7 19" id="KW-0963">Cytoplasm</keyword>
<feature type="active site" evidence="19">
    <location>
        <position position="170"/>
    </location>
</feature>
<accession>A0ABN0MYU4</accession>
<dbReference type="GO" id="GO:0008762">
    <property type="term" value="F:UDP-N-acetylmuramate dehydrogenase activity"/>
    <property type="evidence" value="ECO:0007669"/>
    <property type="project" value="UniProtKB-EC"/>
</dbReference>
<keyword evidence="8 19" id="KW-0132">Cell division</keyword>
<comment type="caution">
    <text evidence="21">The sequence shown here is derived from an EMBL/GenBank/DDBJ whole genome shotgun (WGS) entry which is preliminary data.</text>
</comment>
<dbReference type="PANTHER" id="PTHR21071:SF4">
    <property type="entry name" value="UDP-N-ACETYLENOLPYRUVOYLGLUCOSAMINE REDUCTASE"/>
    <property type="match status" value="1"/>
</dbReference>
<evidence type="ECO:0000256" key="17">
    <source>
        <dbReference type="ARBA" id="ARBA00031026"/>
    </source>
</evidence>
<dbReference type="InterPro" id="IPR036318">
    <property type="entry name" value="FAD-bd_PCMH-like_sf"/>
</dbReference>
<evidence type="ECO:0000313" key="21">
    <source>
        <dbReference type="EMBL" id="EQM62442.1"/>
    </source>
</evidence>
<evidence type="ECO:0000259" key="20">
    <source>
        <dbReference type="PROSITE" id="PS51387"/>
    </source>
</evidence>
<dbReference type="Pfam" id="PF02873">
    <property type="entry name" value="MurB_C"/>
    <property type="match status" value="1"/>
</dbReference>
<feature type="active site" evidence="19">
    <location>
        <position position="287"/>
    </location>
</feature>
<keyword evidence="9 19" id="KW-0285">Flavoprotein</keyword>
<protein>
    <recommendedName>
        <fullName evidence="6 19">UDP-N-acetylenolpyruvoylglucosamine reductase</fullName>
        <ecNumber evidence="5 19">1.3.1.98</ecNumber>
    </recommendedName>
    <alternativeName>
        <fullName evidence="17 19">UDP-N-acetylmuramate dehydrogenase</fullName>
    </alternativeName>
</protein>
<dbReference type="PROSITE" id="PS51387">
    <property type="entry name" value="FAD_PCMH"/>
    <property type="match status" value="1"/>
</dbReference>
<keyword evidence="11 19" id="KW-0521">NADP</keyword>
<comment type="cofactor">
    <cofactor evidence="1 19">
        <name>FAD</name>
        <dbReference type="ChEBI" id="CHEBI:57692"/>
    </cofactor>
</comment>
<dbReference type="EC" id="1.3.1.98" evidence="5 19"/>
<organism evidence="21 22">
    <name type="scientific">Chlamydia ibidis 10-1398/6</name>
    <dbReference type="NCBI Taxonomy" id="1046581"/>
    <lineage>
        <taxon>Bacteria</taxon>
        <taxon>Pseudomonadati</taxon>
        <taxon>Chlamydiota</taxon>
        <taxon>Chlamydiia</taxon>
        <taxon>Chlamydiales</taxon>
        <taxon>Chlamydiaceae</taxon>
        <taxon>Chlamydia/Chlamydophila group</taxon>
        <taxon>Chlamydia</taxon>
    </lineage>
</organism>
<dbReference type="Proteomes" id="UP000016064">
    <property type="component" value="Unassembled WGS sequence"/>
</dbReference>
<dbReference type="Pfam" id="PF01565">
    <property type="entry name" value="FAD_binding_4"/>
    <property type="match status" value="1"/>
</dbReference>
<dbReference type="InterPro" id="IPR016169">
    <property type="entry name" value="FAD-bd_PCMH_sub2"/>
</dbReference>
<evidence type="ECO:0000256" key="3">
    <source>
        <dbReference type="ARBA" id="ARBA00004496"/>
    </source>
</evidence>
<keyword evidence="13 19" id="KW-0573">Peptidoglycan synthesis</keyword>
<comment type="similarity">
    <text evidence="19">Belongs to the MurB family.</text>
</comment>
<keyword evidence="22" id="KW-1185">Reference proteome</keyword>
<sequence length="297" mass="32949">MQQSIIPHFPFSVRRGVWLSRYSTFRLGGPANYFKEIRSVEEAKQVIRYLRKENYPFVIIGKGSNCLFDDRGVDGFVLYNNIQGKELLDNDRIKVYSGVSFSLLGKALSDSGYSGLEFAIGIPGSVGGAVFMNAGTGMHDVASVLDSVEVIDESGEIRSYSSQTLELGYRTSCFQNRREFILSATFNLTRSSLASQTAKDLLHRRLLTQPYQEPSAGCIFQNPPGQSAGKLIEEMGLKGFSIGGAQVSRKHANFIINDGKATSAEVKELIEIIRDKLRATGVDLRQEIRIIPYQLND</sequence>
<evidence type="ECO:0000256" key="13">
    <source>
        <dbReference type="ARBA" id="ARBA00022984"/>
    </source>
</evidence>
<evidence type="ECO:0000256" key="15">
    <source>
        <dbReference type="ARBA" id="ARBA00023306"/>
    </source>
</evidence>
<dbReference type="SUPFAM" id="SSF56194">
    <property type="entry name" value="Uridine diphospho-N-Acetylenolpyruvylglucosamine reductase, MurB, C-terminal domain"/>
    <property type="match status" value="1"/>
</dbReference>
<dbReference type="NCBIfam" id="NF010480">
    <property type="entry name" value="PRK13905.1"/>
    <property type="match status" value="1"/>
</dbReference>
<dbReference type="HAMAP" id="MF_00037">
    <property type="entry name" value="MurB"/>
    <property type="match status" value="1"/>
</dbReference>
<dbReference type="Gene3D" id="3.30.465.10">
    <property type="match status" value="1"/>
</dbReference>
<keyword evidence="14 19" id="KW-0560">Oxidoreductase</keyword>
<reference evidence="21 22" key="1">
    <citation type="submission" date="2013-07" db="EMBL/GenBank/DDBJ databases">
        <title>Isolation of a new Chlamydia species from the feral Sacred Ibis (Threskiornis aethiopicus): Chlamydia ibidis.</title>
        <authorList>
            <person name="Vorimore F."/>
            <person name="Hsia R.-C."/>
            <person name="Huot-Creasy H."/>
            <person name="Bastian S."/>
            <person name="Deruyter L."/>
            <person name="Passet A."/>
            <person name="Sachse K."/>
            <person name="Bavoil P."/>
            <person name="Myers G."/>
            <person name="Laroucau K."/>
        </authorList>
    </citation>
    <scope>NUCLEOTIDE SEQUENCE [LARGE SCALE GENOMIC DNA]</scope>
    <source>
        <strain evidence="21 22">10-1398/6</strain>
    </source>
</reference>
<evidence type="ECO:0000313" key="22">
    <source>
        <dbReference type="Proteomes" id="UP000016064"/>
    </source>
</evidence>
<dbReference type="InterPro" id="IPR011601">
    <property type="entry name" value="MurB_C"/>
</dbReference>